<feature type="domain" description="FTP" evidence="15">
    <location>
        <begin position="93"/>
        <end position="142"/>
    </location>
</feature>
<protein>
    <recommendedName>
        <fullName evidence="11">Neutral metalloproteinase</fullName>
        <ecNumber evidence="11">3.4.24.-</ecNumber>
    </recommendedName>
</protein>
<dbReference type="GO" id="GO:0046872">
    <property type="term" value="F:metal ion binding"/>
    <property type="evidence" value="ECO:0007669"/>
    <property type="project" value="UniProtKB-UniRule"/>
</dbReference>
<organism evidence="16 17">
    <name type="scientific">Fictibacillus macauensis ZFHKF-1</name>
    <dbReference type="NCBI Taxonomy" id="1196324"/>
    <lineage>
        <taxon>Bacteria</taxon>
        <taxon>Bacillati</taxon>
        <taxon>Bacillota</taxon>
        <taxon>Bacilli</taxon>
        <taxon>Bacillales</taxon>
        <taxon>Fictibacillaceae</taxon>
        <taxon>Fictibacillus</taxon>
    </lineage>
</organism>
<keyword evidence="5 11" id="KW-0732">Signal</keyword>
<comment type="cofactor">
    <cofactor evidence="1 11">
        <name>Zn(2+)</name>
        <dbReference type="ChEBI" id="CHEBI:29105"/>
    </cofactor>
</comment>
<evidence type="ECO:0000256" key="8">
    <source>
        <dbReference type="ARBA" id="ARBA00023049"/>
    </source>
</evidence>
<accession>I8J1Q4</accession>
<dbReference type="Proteomes" id="UP000004080">
    <property type="component" value="Unassembled WGS sequence"/>
</dbReference>
<dbReference type="InterPro" id="IPR011096">
    <property type="entry name" value="FTP_domain"/>
</dbReference>
<dbReference type="InterPro" id="IPR023612">
    <property type="entry name" value="Peptidase_M4"/>
</dbReference>
<dbReference type="PANTHER" id="PTHR33794">
    <property type="entry name" value="BACILLOLYSIN"/>
    <property type="match status" value="1"/>
</dbReference>
<dbReference type="PATRIC" id="fig|1196324.3.peg.1537"/>
<evidence type="ECO:0000256" key="6">
    <source>
        <dbReference type="ARBA" id="ARBA00022801"/>
    </source>
</evidence>
<dbReference type="eggNOG" id="COG3227">
    <property type="taxonomic scope" value="Bacteria"/>
</dbReference>
<dbReference type="GO" id="GO:0005576">
    <property type="term" value="C:extracellular region"/>
    <property type="evidence" value="ECO:0007669"/>
    <property type="project" value="UniProtKB-SubCell"/>
</dbReference>
<evidence type="ECO:0000256" key="2">
    <source>
        <dbReference type="ARBA" id="ARBA00009388"/>
    </source>
</evidence>
<evidence type="ECO:0000256" key="10">
    <source>
        <dbReference type="PIRSR" id="PIRSR623612-1"/>
    </source>
</evidence>
<evidence type="ECO:0000259" key="14">
    <source>
        <dbReference type="Pfam" id="PF03413"/>
    </source>
</evidence>
<evidence type="ECO:0000259" key="13">
    <source>
        <dbReference type="Pfam" id="PF02868"/>
    </source>
</evidence>
<evidence type="ECO:0000313" key="16">
    <source>
        <dbReference type="EMBL" id="EIT85666.1"/>
    </source>
</evidence>
<keyword evidence="9" id="KW-0865">Zymogen</keyword>
<dbReference type="Pfam" id="PF03413">
    <property type="entry name" value="PepSY"/>
    <property type="match status" value="1"/>
</dbReference>
<evidence type="ECO:0000313" key="17">
    <source>
        <dbReference type="Proteomes" id="UP000004080"/>
    </source>
</evidence>
<dbReference type="InterPro" id="IPR001570">
    <property type="entry name" value="Peptidase_M4_C_domain"/>
</dbReference>
<dbReference type="GO" id="GO:0004222">
    <property type="term" value="F:metalloendopeptidase activity"/>
    <property type="evidence" value="ECO:0007669"/>
    <property type="project" value="UniProtKB-UniRule"/>
</dbReference>
<dbReference type="Pfam" id="PF01447">
    <property type="entry name" value="Peptidase_M4"/>
    <property type="match status" value="1"/>
</dbReference>
<reference evidence="16 17" key="1">
    <citation type="journal article" date="2012" name="J. Bacteriol.">
        <title>Genome of Bacillus macauensis ZFHKF-1, a Long-Chain-Forming Bacterium.</title>
        <authorList>
            <person name="Cai L."/>
            <person name="Zhang T."/>
        </authorList>
    </citation>
    <scope>NUCLEOTIDE SEQUENCE [LARGE SCALE GENOMIC DNA]</scope>
    <source>
        <strain evidence="16 17">ZFHKF-1</strain>
    </source>
</reference>
<evidence type="ECO:0000256" key="9">
    <source>
        <dbReference type="ARBA" id="ARBA00023145"/>
    </source>
</evidence>
<keyword evidence="11" id="KW-0964">Secreted</keyword>
<feature type="chain" id="PRO_5023020427" description="Neutral metalloproteinase" evidence="11">
    <location>
        <begin position="24"/>
        <end position="547"/>
    </location>
</feature>
<dbReference type="EC" id="3.4.24.-" evidence="11"/>
<feature type="domain" description="Peptidase M4" evidence="12">
    <location>
        <begin position="248"/>
        <end position="396"/>
    </location>
</feature>
<dbReference type="MEROPS" id="M04.014"/>
<evidence type="ECO:0000256" key="1">
    <source>
        <dbReference type="ARBA" id="ARBA00001947"/>
    </source>
</evidence>
<keyword evidence="3 11" id="KW-0645">Protease</keyword>
<evidence type="ECO:0000256" key="4">
    <source>
        <dbReference type="ARBA" id="ARBA00022723"/>
    </source>
</evidence>
<dbReference type="InterPro" id="IPR027268">
    <property type="entry name" value="Peptidase_M4/M1_CTD_sf"/>
</dbReference>
<keyword evidence="8 11" id="KW-0482">Metalloprotease</keyword>
<keyword evidence="6 11" id="KW-0378">Hydrolase</keyword>
<comment type="subcellular location">
    <subcellularLocation>
        <location evidence="11">Secreted</location>
    </subcellularLocation>
</comment>
<dbReference type="RefSeq" id="WP_007201598.1">
    <property type="nucleotide sequence ID" value="NZ_AKKV01000024.1"/>
</dbReference>
<comment type="function">
    <text evidence="11">Extracellular zinc metalloprotease.</text>
</comment>
<comment type="caution">
    <text evidence="16">The sequence shown here is derived from an EMBL/GenBank/DDBJ whole genome shotgun (WGS) entry which is preliminary data.</text>
</comment>
<evidence type="ECO:0000256" key="7">
    <source>
        <dbReference type="ARBA" id="ARBA00022833"/>
    </source>
</evidence>
<dbReference type="Pfam" id="PF02868">
    <property type="entry name" value="Peptidase_M4_C"/>
    <property type="match status" value="1"/>
</dbReference>
<dbReference type="Pfam" id="PF07504">
    <property type="entry name" value="FTP"/>
    <property type="match status" value="1"/>
</dbReference>
<comment type="similarity">
    <text evidence="2 11">Belongs to the peptidase M4 family.</text>
</comment>
<evidence type="ECO:0000259" key="12">
    <source>
        <dbReference type="Pfam" id="PF01447"/>
    </source>
</evidence>
<dbReference type="InterPro" id="IPR013856">
    <property type="entry name" value="Peptidase_M4_domain"/>
</dbReference>
<dbReference type="CDD" id="cd09597">
    <property type="entry name" value="M4_TLP"/>
    <property type="match status" value="1"/>
</dbReference>
<keyword evidence="4" id="KW-0479">Metal-binding</keyword>
<name>I8J1Q4_9BACL</name>
<dbReference type="AlphaFoldDB" id="I8J1Q4"/>
<dbReference type="PRINTS" id="PR00730">
    <property type="entry name" value="THERMOLYSIN"/>
</dbReference>
<gene>
    <name evidence="16" type="ORF">A374_07514</name>
</gene>
<evidence type="ECO:0000259" key="15">
    <source>
        <dbReference type="Pfam" id="PF07504"/>
    </source>
</evidence>
<dbReference type="Gene3D" id="1.10.390.10">
    <property type="entry name" value="Neutral Protease Domain 2"/>
    <property type="match status" value="1"/>
</dbReference>
<keyword evidence="7 11" id="KW-0862">Zinc</keyword>
<dbReference type="Gene3D" id="3.10.170.10">
    <property type="match status" value="1"/>
</dbReference>
<dbReference type="Gene3D" id="3.10.450.490">
    <property type="match status" value="1"/>
</dbReference>
<dbReference type="EMBL" id="AKKV01000024">
    <property type="protein sequence ID" value="EIT85666.1"/>
    <property type="molecule type" value="Genomic_DNA"/>
</dbReference>
<feature type="domain" description="Peptidase M4 C-terminal" evidence="13">
    <location>
        <begin position="399"/>
        <end position="546"/>
    </location>
</feature>
<evidence type="ECO:0000256" key="11">
    <source>
        <dbReference type="RuleBase" id="RU366073"/>
    </source>
</evidence>
<feature type="signal peptide" evidence="11">
    <location>
        <begin position="1"/>
        <end position="23"/>
    </location>
</feature>
<proteinExistence type="inferred from homology"/>
<evidence type="ECO:0000256" key="3">
    <source>
        <dbReference type="ARBA" id="ARBA00022670"/>
    </source>
</evidence>
<feature type="domain" description="PepSY" evidence="14">
    <location>
        <begin position="192"/>
        <end position="237"/>
    </location>
</feature>
<dbReference type="PANTHER" id="PTHR33794:SF1">
    <property type="entry name" value="BACILLOLYSIN"/>
    <property type="match status" value="1"/>
</dbReference>
<sequence length="547" mass="58977">MKKGLVTVLSAGILFGSAYQASASYEPGTKAQKLMVVEQNQSESPQLLVTQGSEKAPAFISGKISKKTYVTKKAIVTFLKENKHLFTFNPEKNLTFVKATKDQLGMTHYEFNQSISGVAVDNARLIVHTDKTGKITAINGDVLTNLPTTANTKKTLTEASAIQKAWKHLSLKPSKVAKPLAFKGATPKSLGEKAHVVMVKDGATYKVAYKVELQFIDPSPANWQIYVDAKNGNIISSHNAINEDGPTTGSGKGVLGDTKSLNTYLYQGSYYLLDATKPMGGDNDIETYTANNTQTLPGNYVTDTNNIFDSTTQAAAVDAHAYAGKVYDYYKNTFGRNSYDNKGASLISTVHVGTKWNNAVWNGQQMVYGDGDGKEFTYLSGALDVVAHELTHAVTEYTANLTYKNQSGALNESMSDIFGYFLDPSDWWIGEDVYTPGKAGDGLRNIQNPTLAGQPDNMSKYLNTTADDGGVHTNSGIPNKAAYLTITAVGKAKAEQIYYRALSTYMTASTNFSGARAALLSATADLYGNGGTEYNAVKSAWTSVGVN</sequence>
<evidence type="ECO:0000256" key="5">
    <source>
        <dbReference type="ARBA" id="ARBA00022729"/>
    </source>
</evidence>
<keyword evidence="17" id="KW-1185">Reference proteome</keyword>
<dbReference type="SUPFAM" id="SSF55486">
    <property type="entry name" value="Metalloproteases ('zincins'), catalytic domain"/>
    <property type="match status" value="1"/>
</dbReference>
<dbReference type="InterPro" id="IPR025711">
    <property type="entry name" value="PepSY"/>
</dbReference>
<dbReference type="InterPro" id="IPR050728">
    <property type="entry name" value="Zinc_Metalloprotease_M4"/>
</dbReference>
<dbReference type="OrthoDB" id="291295at2"/>
<dbReference type="STRING" id="1196324.A374_07514"/>
<dbReference type="GO" id="GO:0006508">
    <property type="term" value="P:proteolysis"/>
    <property type="evidence" value="ECO:0007669"/>
    <property type="project" value="UniProtKB-KW"/>
</dbReference>
<feature type="active site" evidence="10">
    <location>
        <position position="389"/>
    </location>
</feature>
<feature type="active site" description="Proton donor" evidence="10">
    <location>
        <position position="472"/>
    </location>
</feature>